<dbReference type="AlphaFoldDB" id="A0A926IEN6"/>
<name>A0A926IEN6_9FIRM</name>
<proteinExistence type="predicted"/>
<accession>A0A926IEN6</accession>
<dbReference type="EMBL" id="JACRSY010000013">
    <property type="protein sequence ID" value="MBC8579741.1"/>
    <property type="molecule type" value="Genomic_DNA"/>
</dbReference>
<dbReference type="Proteomes" id="UP000655830">
    <property type="component" value="Unassembled WGS sequence"/>
</dbReference>
<evidence type="ECO:0000313" key="2">
    <source>
        <dbReference type="Proteomes" id="UP000655830"/>
    </source>
</evidence>
<dbReference type="RefSeq" id="WP_249332696.1">
    <property type="nucleotide sequence ID" value="NZ_JACRSY010000013.1"/>
</dbReference>
<protein>
    <submittedName>
        <fullName evidence="1">Uncharacterized protein</fullName>
    </submittedName>
</protein>
<organism evidence="1 2">
    <name type="scientific">Zhenhengia yiwuensis</name>
    <dbReference type="NCBI Taxonomy" id="2763666"/>
    <lineage>
        <taxon>Bacteria</taxon>
        <taxon>Bacillati</taxon>
        <taxon>Bacillota</taxon>
        <taxon>Clostridia</taxon>
        <taxon>Lachnospirales</taxon>
        <taxon>Lachnospiraceae</taxon>
        <taxon>Zhenhengia</taxon>
    </lineage>
</organism>
<reference evidence="1" key="1">
    <citation type="submission" date="2020-08" db="EMBL/GenBank/DDBJ databases">
        <title>Genome public.</title>
        <authorList>
            <person name="Liu C."/>
            <person name="Sun Q."/>
        </authorList>
    </citation>
    <scope>NUCLEOTIDE SEQUENCE</scope>
    <source>
        <strain evidence="1">NSJ-12</strain>
    </source>
</reference>
<gene>
    <name evidence="1" type="ORF">H8718_09385</name>
</gene>
<evidence type="ECO:0000313" key="1">
    <source>
        <dbReference type="EMBL" id="MBC8579741.1"/>
    </source>
</evidence>
<sequence length="57" mass="6225">MDNKPYKQSEEEPLIPIPLAAMSPIQNIGGIENAVTDNMGTGLVAYMGWKMATEDDK</sequence>
<comment type="caution">
    <text evidence="1">The sequence shown here is derived from an EMBL/GenBank/DDBJ whole genome shotgun (WGS) entry which is preliminary data.</text>
</comment>
<keyword evidence="2" id="KW-1185">Reference proteome</keyword>